<accession>A0ABW0NTR9</accession>
<evidence type="ECO:0000313" key="3">
    <source>
        <dbReference type="EMBL" id="MFC5503403.1"/>
    </source>
</evidence>
<dbReference type="CDD" id="cd04179">
    <property type="entry name" value="DPM_DPG-synthase_like"/>
    <property type="match status" value="1"/>
</dbReference>
<reference evidence="4" key="1">
    <citation type="journal article" date="2019" name="Int. J. Syst. Evol. Microbiol.">
        <title>The Global Catalogue of Microorganisms (GCM) 10K type strain sequencing project: providing services to taxonomists for standard genome sequencing and annotation.</title>
        <authorList>
            <consortium name="The Broad Institute Genomics Platform"/>
            <consortium name="The Broad Institute Genome Sequencing Center for Infectious Disease"/>
            <person name="Wu L."/>
            <person name="Ma J."/>
        </authorList>
    </citation>
    <scope>NUCLEOTIDE SEQUENCE [LARGE SCALE GENOMIC DNA]</scope>
    <source>
        <strain evidence="4">CGMCC 4.6997</strain>
    </source>
</reference>
<evidence type="ECO:0000256" key="1">
    <source>
        <dbReference type="ARBA" id="ARBA00006739"/>
    </source>
</evidence>
<comment type="similarity">
    <text evidence="1">Belongs to the glycosyltransferase 2 family.</text>
</comment>
<comment type="caution">
    <text evidence="3">The sequence shown here is derived from an EMBL/GenBank/DDBJ whole genome shotgun (WGS) entry which is preliminary data.</text>
</comment>
<evidence type="ECO:0000313" key="4">
    <source>
        <dbReference type="Proteomes" id="UP001596039"/>
    </source>
</evidence>
<dbReference type="InterPro" id="IPR029044">
    <property type="entry name" value="Nucleotide-diphossugar_trans"/>
</dbReference>
<dbReference type="PANTHER" id="PTHR48090">
    <property type="entry name" value="UNDECAPRENYL-PHOSPHATE 4-DEOXY-4-FORMAMIDO-L-ARABINOSE TRANSFERASE-RELATED"/>
    <property type="match status" value="1"/>
</dbReference>
<protein>
    <submittedName>
        <fullName evidence="3">Glycosyltransferase family 2 protein</fullName>
    </submittedName>
</protein>
<evidence type="ECO:0000259" key="2">
    <source>
        <dbReference type="Pfam" id="PF00535"/>
    </source>
</evidence>
<dbReference type="PANTHER" id="PTHR48090:SF7">
    <property type="entry name" value="RFBJ PROTEIN"/>
    <property type="match status" value="1"/>
</dbReference>
<dbReference type="Gene3D" id="3.90.550.10">
    <property type="entry name" value="Spore Coat Polysaccharide Biosynthesis Protein SpsA, Chain A"/>
    <property type="match status" value="1"/>
</dbReference>
<dbReference type="SUPFAM" id="SSF53448">
    <property type="entry name" value="Nucleotide-diphospho-sugar transferases"/>
    <property type="match status" value="1"/>
</dbReference>
<dbReference type="InterPro" id="IPR001173">
    <property type="entry name" value="Glyco_trans_2-like"/>
</dbReference>
<dbReference type="EMBL" id="JBHSMG010000005">
    <property type="protein sequence ID" value="MFC5503403.1"/>
    <property type="molecule type" value="Genomic_DNA"/>
</dbReference>
<organism evidence="3 4">
    <name type="scientific">Lysinimonas soli</name>
    <dbReference type="NCBI Taxonomy" id="1074233"/>
    <lineage>
        <taxon>Bacteria</taxon>
        <taxon>Bacillati</taxon>
        <taxon>Actinomycetota</taxon>
        <taxon>Actinomycetes</taxon>
        <taxon>Micrococcales</taxon>
        <taxon>Microbacteriaceae</taxon>
        <taxon>Lysinimonas</taxon>
    </lineage>
</organism>
<dbReference type="InterPro" id="IPR050256">
    <property type="entry name" value="Glycosyltransferase_2"/>
</dbReference>
<sequence length="244" mass="27125">MKTLIAIPAFNEQDSLGKVIADVAGHFDLDDVVVVDDGSTDRTFEIAQGAGVHVLRHSVNLGVGAAMGTAFQYAARRGYERLIQFDADGQHRPEFLQLLLDDMGDFDIVIGSRFADGGYFRTTWARRNVMRIIAWVVSRYARSRLTDVTSGFRASGPRAIALFAQHYPVEYLGDTVESIVLAARQGLRVKEVPVQMNERFAGLPSQSFLRAFLYTGRIFLILVLATFRNAPPSIAKKREEAKVE</sequence>
<gene>
    <name evidence="3" type="ORF">ACFPJ4_14235</name>
</gene>
<name>A0ABW0NTR9_9MICO</name>
<dbReference type="Proteomes" id="UP001596039">
    <property type="component" value="Unassembled WGS sequence"/>
</dbReference>
<keyword evidence="4" id="KW-1185">Reference proteome</keyword>
<proteinExistence type="inferred from homology"/>
<dbReference type="Pfam" id="PF00535">
    <property type="entry name" value="Glycos_transf_2"/>
    <property type="match status" value="1"/>
</dbReference>
<feature type="domain" description="Glycosyltransferase 2-like" evidence="2">
    <location>
        <begin position="5"/>
        <end position="152"/>
    </location>
</feature>
<dbReference type="RefSeq" id="WP_386741118.1">
    <property type="nucleotide sequence ID" value="NZ_JBHSMG010000005.1"/>
</dbReference>